<dbReference type="Gene3D" id="3.80.30.20">
    <property type="entry name" value="tm_1862 like domain"/>
    <property type="match status" value="1"/>
</dbReference>
<dbReference type="InterPro" id="IPR058240">
    <property type="entry name" value="rSAM_sf"/>
</dbReference>
<dbReference type="SFLD" id="SFLDS00029">
    <property type="entry name" value="Radical_SAM"/>
    <property type="match status" value="1"/>
</dbReference>
<keyword evidence="9" id="KW-1185">Reference proteome</keyword>
<evidence type="ECO:0000256" key="3">
    <source>
        <dbReference type="ARBA" id="ARBA00022691"/>
    </source>
</evidence>
<protein>
    <submittedName>
        <fullName evidence="8">Radical SAM protein</fullName>
    </submittedName>
</protein>
<evidence type="ECO:0000256" key="4">
    <source>
        <dbReference type="ARBA" id="ARBA00022723"/>
    </source>
</evidence>
<dbReference type="Proteomes" id="UP001157733">
    <property type="component" value="Chromosome"/>
</dbReference>
<dbReference type="SUPFAM" id="SSF102114">
    <property type="entry name" value="Radical SAM enzymes"/>
    <property type="match status" value="1"/>
</dbReference>
<organism evidence="8 9">
    <name type="scientific">Nitrospina watsonii</name>
    <dbReference type="NCBI Taxonomy" id="1323948"/>
    <lineage>
        <taxon>Bacteria</taxon>
        <taxon>Pseudomonadati</taxon>
        <taxon>Nitrospinota/Tectimicrobiota group</taxon>
        <taxon>Nitrospinota</taxon>
        <taxon>Nitrospinia</taxon>
        <taxon>Nitrospinales</taxon>
        <taxon>Nitrospinaceae</taxon>
        <taxon>Nitrospina</taxon>
    </lineage>
</organism>
<keyword evidence="6" id="KW-0411">Iron-sulfur</keyword>
<accession>A0ABM9HDH7</accession>
<evidence type="ECO:0000259" key="7">
    <source>
        <dbReference type="PROSITE" id="PS51918"/>
    </source>
</evidence>
<dbReference type="RefSeq" id="WP_282011166.1">
    <property type="nucleotide sequence ID" value="NZ_OX336137.1"/>
</dbReference>
<dbReference type="SFLD" id="SFLDG01082">
    <property type="entry name" value="B12-binding_domain_containing"/>
    <property type="match status" value="1"/>
</dbReference>
<dbReference type="Pfam" id="PF16199">
    <property type="entry name" value="Radical_SAM_C"/>
    <property type="match status" value="1"/>
</dbReference>
<dbReference type="SMART" id="SM00729">
    <property type="entry name" value="Elp3"/>
    <property type="match status" value="1"/>
</dbReference>
<reference evidence="8 9" key="1">
    <citation type="submission" date="2022-09" db="EMBL/GenBank/DDBJ databases">
        <authorList>
            <person name="Kop L."/>
        </authorList>
    </citation>
    <scope>NUCLEOTIDE SEQUENCE [LARGE SCALE GENOMIC DNA]</scope>
    <source>
        <strain evidence="8 9">347</strain>
    </source>
</reference>
<dbReference type="Pfam" id="PF04055">
    <property type="entry name" value="Radical_SAM"/>
    <property type="match status" value="1"/>
</dbReference>
<proteinExistence type="predicted"/>
<dbReference type="PANTHER" id="PTHR11135:SF0">
    <property type="entry name" value="ELONGATOR COMPLEX PROTEIN 3"/>
    <property type="match status" value="1"/>
</dbReference>
<keyword evidence="5" id="KW-0408">Iron</keyword>
<keyword evidence="3" id="KW-0949">S-adenosyl-L-methionine</keyword>
<dbReference type="InterPro" id="IPR023404">
    <property type="entry name" value="rSAM_horseshoe"/>
</dbReference>
<gene>
    <name evidence="8" type="ORF">NSPWAT_1402</name>
</gene>
<evidence type="ECO:0000256" key="5">
    <source>
        <dbReference type="ARBA" id="ARBA00023004"/>
    </source>
</evidence>
<dbReference type="InterPro" id="IPR032432">
    <property type="entry name" value="Radical_SAM_C"/>
</dbReference>
<keyword evidence="2" id="KW-0004">4Fe-4S</keyword>
<dbReference type="InterPro" id="IPR007197">
    <property type="entry name" value="rSAM"/>
</dbReference>
<dbReference type="SFLD" id="SFLDG01086">
    <property type="entry name" value="elongater_protein-like"/>
    <property type="match status" value="1"/>
</dbReference>
<evidence type="ECO:0000313" key="9">
    <source>
        <dbReference type="Proteomes" id="UP001157733"/>
    </source>
</evidence>
<dbReference type="CDD" id="cd01335">
    <property type="entry name" value="Radical_SAM"/>
    <property type="match status" value="1"/>
</dbReference>
<dbReference type="EMBL" id="OX336137">
    <property type="protein sequence ID" value="CAI2718261.1"/>
    <property type="molecule type" value="Genomic_DNA"/>
</dbReference>
<dbReference type="PROSITE" id="PS51918">
    <property type="entry name" value="RADICAL_SAM"/>
    <property type="match status" value="1"/>
</dbReference>
<comment type="cofactor">
    <cofactor evidence="1">
        <name>[4Fe-4S] cluster</name>
        <dbReference type="ChEBI" id="CHEBI:49883"/>
    </cofactor>
</comment>
<evidence type="ECO:0000256" key="1">
    <source>
        <dbReference type="ARBA" id="ARBA00001966"/>
    </source>
</evidence>
<feature type="domain" description="Radical SAM core" evidence="7">
    <location>
        <begin position="3"/>
        <end position="239"/>
    </location>
</feature>
<sequence length="338" mass="37814">MARKQRSIVPIFIPHQGCPYRCVFCDQNEISGVEHSEDATRVRQAFETYLFATPPNRLPLKREVAFYGGTFTGLPAVRQEFLLSQAQQQVDAGWVHSIRLSTHADFIDAEKLDRLARYSVKTVELGVQSTDAGVLNRSGRIDAFCNVPRAASMIRERGFELGMQLMIGLPGDDASLFLQTVSDTIALQPDFVRIYPTLVLRGTALFELYQKGDYTPWSLERTVPVLARGVRMFQDVGIPVIRIGLHPEPSMLESLVAGPHHPALRSLVDSRLAREELTTLLDQGRPLPEKVVVRVPSERISHYTGHQKENVTYLKNRYALGHLVMQGQRGLTAIGLAT</sequence>
<dbReference type="InterPro" id="IPR006638">
    <property type="entry name" value="Elp3/MiaA/NifB-like_rSAM"/>
</dbReference>
<evidence type="ECO:0000313" key="8">
    <source>
        <dbReference type="EMBL" id="CAI2718261.1"/>
    </source>
</evidence>
<keyword evidence="4" id="KW-0479">Metal-binding</keyword>
<evidence type="ECO:0000256" key="6">
    <source>
        <dbReference type="ARBA" id="ARBA00023014"/>
    </source>
</evidence>
<dbReference type="PANTHER" id="PTHR11135">
    <property type="entry name" value="HISTONE ACETYLTRANSFERASE-RELATED"/>
    <property type="match status" value="1"/>
</dbReference>
<dbReference type="InterPro" id="IPR039661">
    <property type="entry name" value="ELP3"/>
</dbReference>
<evidence type="ECO:0000256" key="2">
    <source>
        <dbReference type="ARBA" id="ARBA00022485"/>
    </source>
</evidence>
<name>A0ABM9HDH7_9BACT</name>